<sequence>MPSLRRSIGSIDRLSSAEMPGRRTKKAKECSQRKGITSCLLLLTYNVRVECVASVAQSVSAFGC</sequence>
<reference evidence="1 2" key="2">
    <citation type="submission" date="2018-11" db="EMBL/GenBank/DDBJ databases">
        <authorList>
            <consortium name="Pathogen Informatics"/>
        </authorList>
    </citation>
    <scope>NUCLEOTIDE SEQUENCE [LARGE SCALE GENOMIC DNA]</scope>
</reference>
<proteinExistence type="predicted"/>
<organism evidence="3">
    <name type="scientific">Onchocerca flexuosa</name>
    <dbReference type="NCBI Taxonomy" id="387005"/>
    <lineage>
        <taxon>Eukaryota</taxon>
        <taxon>Metazoa</taxon>
        <taxon>Ecdysozoa</taxon>
        <taxon>Nematoda</taxon>
        <taxon>Chromadorea</taxon>
        <taxon>Rhabditida</taxon>
        <taxon>Spirurina</taxon>
        <taxon>Spiruromorpha</taxon>
        <taxon>Filarioidea</taxon>
        <taxon>Onchocercidae</taxon>
        <taxon>Onchocerca</taxon>
    </lineage>
</organism>
<dbReference type="AlphaFoldDB" id="A0A183HB02"/>
<dbReference type="Proteomes" id="UP000267606">
    <property type="component" value="Unassembled WGS sequence"/>
</dbReference>
<evidence type="ECO:0000313" key="3">
    <source>
        <dbReference type="WBParaSite" id="OFLC_0000466301-mRNA-1"/>
    </source>
</evidence>
<dbReference type="WBParaSite" id="OFLC_0000466301-mRNA-1">
    <property type="protein sequence ID" value="OFLC_0000466301-mRNA-1"/>
    <property type="gene ID" value="OFLC_0000466301"/>
</dbReference>
<name>A0A183HB02_9BILA</name>
<keyword evidence="2" id="KW-1185">Reference proteome</keyword>
<reference evidence="3" key="1">
    <citation type="submission" date="2016-06" db="UniProtKB">
        <authorList>
            <consortium name="WormBaseParasite"/>
        </authorList>
    </citation>
    <scope>IDENTIFICATION</scope>
</reference>
<protein>
    <submittedName>
        <fullName evidence="1 3">Uncharacterized protein</fullName>
    </submittedName>
</protein>
<dbReference type="EMBL" id="UZAJ01003657">
    <property type="protein sequence ID" value="VDO40672.1"/>
    <property type="molecule type" value="Genomic_DNA"/>
</dbReference>
<accession>A0A183HB02</accession>
<evidence type="ECO:0000313" key="2">
    <source>
        <dbReference type="Proteomes" id="UP000267606"/>
    </source>
</evidence>
<evidence type="ECO:0000313" key="1">
    <source>
        <dbReference type="EMBL" id="VDO40672.1"/>
    </source>
</evidence>
<gene>
    <name evidence="1" type="ORF">OFLC_LOCUS4663</name>
</gene>